<evidence type="ECO:0000256" key="5">
    <source>
        <dbReference type="ARBA" id="ARBA00022989"/>
    </source>
</evidence>
<evidence type="ECO:0000256" key="2">
    <source>
        <dbReference type="ARBA" id="ARBA00007104"/>
    </source>
</evidence>
<comment type="subcellular location">
    <subcellularLocation>
        <location evidence="7">Endomembrane system</location>
        <topology evidence="7">Single-pass membrane protein</topology>
    </subcellularLocation>
    <subcellularLocation>
        <location evidence="1 8">Membrane</location>
        <topology evidence="1 8">Single-pass type I membrane protein</topology>
    </subcellularLocation>
</comment>
<evidence type="ECO:0000313" key="12">
    <source>
        <dbReference type="EMBL" id="RKP03461.1"/>
    </source>
</evidence>
<accession>A0A4P9XE93</accession>
<protein>
    <recommendedName>
        <fullName evidence="11">GOLD domain-containing protein</fullName>
    </recommendedName>
</protein>
<evidence type="ECO:0000256" key="9">
    <source>
        <dbReference type="SAM" id="Phobius"/>
    </source>
</evidence>
<reference evidence="13" key="1">
    <citation type="journal article" date="2018" name="Nat. Microbiol.">
        <title>Leveraging single-cell genomics to expand the fungal tree of life.</title>
        <authorList>
            <person name="Ahrendt S.R."/>
            <person name="Quandt C.A."/>
            <person name="Ciobanu D."/>
            <person name="Clum A."/>
            <person name="Salamov A."/>
            <person name="Andreopoulos B."/>
            <person name="Cheng J.F."/>
            <person name="Woyke T."/>
            <person name="Pelin A."/>
            <person name="Henrissat B."/>
            <person name="Reynolds N.K."/>
            <person name="Benny G.L."/>
            <person name="Smith M.E."/>
            <person name="James T.Y."/>
            <person name="Grigoriev I.V."/>
        </authorList>
    </citation>
    <scope>NUCLEOTIDE SEQUENCE [LARGE SCALE GENOMIC DNA]</scope>
    <source>
        <strain evidence="13">ATCC 52028</strain>
    </source>
</reference>
<keyword evidence="5 9" id="KW-1133">Transmembrane helix</keyword>
<dbReference type="PANTHER" id="PTHR22811">
    <property type="entry name" value="TRANSMEMBRANE EMP24 DOMAIN-CONTAINING PROTEIN"/>
    <property type="match status" value="1"/>
</dbReference>
<dbReference type="OrthoDB" id="62956at2759"/>
<feature type="domain" description="GOLD" evidence="11">
    <location>
        <begin position="42"/>
        <end position="124"/>
    </location>
</feature>
<organism evidence="12 13">
    <name type="scientific">Caulochytrium protostelioides</name>
    <dbReference type="NCBI Taxonomy" id="1555241"/>
    <lineage>
        <taxon>Eukaryota</taxon>
        <taxon>Fungi</taxon>
        <taxon>Fungi incertae sedis</taxon>
        <taxon>Chytridiomycota</taxon>
        <taxon>Chytridiomycota incertae sedis</taxon>
        <taxon>Chytridiomycetes</taxon>
        <taxon>Caulochytriales</taxon>
        <taxon>Caulochytriaceae</taxon>
        <taxon>Caulochytrium</taxon>
    </lineage>
</organism>
<feature type="transmembrane region" description="Helical" evidence="9">
    <location>
        <begin position="184"/>
        <end position="206"/>
    </location>
</feature>
<evidence type="ECO:0000259" key="11">
    <source>
        <dbReference type="PROSITE" id="PS50866"/>
    </source>
</evidence>
<sequence length="208" mass="23257">MAGGRALAPGALLWAWAILLVAHVLPAAAFNAFTTRINTYEQQCYVEVLKKGERLDLSYQVSEGGHLDVDFRLKDPLGRLIHSVNRETTSTFGFNAELEGSYLYCFDNAQSSHHPKTISFIVQGPDELIKLKNKYAGTKDDHAPVETAVAEVLNGLRGIIDEQKYMVAREATHSRTAKSTNSRVLWWSLFQTVLLFGVCFLQVTLIKR</sequence>
<gene>
    <name evidence="12" type="ORF">CXG81DRAFT_23858</name>
</gene>
<evidence type="ECO:0000256" key="4">
    <source>
        <dbReference type="ARBA" id="ARBA00022729"/>
    </source>
</evidence>
<keyword evidence="4 10" id="KW-0732">Signal</keyword>
<dbReference type="EMBL" id="ML014122">
    <property type="protein sequence ID" value="RKP03461.1"/>
    <property type="molecule type" value="Genomic_DNA"/>
</dbReference>
<dbReference type="STRING" id="1555241.A0A4P9XE93"/>
<keyword evidence="3 8" id="KW-0812">Transmembrane</keyword>
<evidence type="ECO:0000256" key="8">
    <source>
        <dbReference type="RuleBase" id="RU003827"/>
    </source>
</evidence>
<dbReference type="GO" id="GO:0012505">
    <property type="term" value="C:endomembrane system"/>
    <property type="evidence" value="ECO:0007669"/>
    <property type="project" value="UniProtKB-SubCell"/>
</dbReference>
<dbReference type="GO" id="GO:0016020">
    <property type="term" value="C:membrane"/>
    <property type="evidence" value="ECO:0007669"/>
    <property type="project" value="UniProtKB-SubCell"/>
</dbReference>
<dbReference type="Proteomes" id="UP000274922">
    <property type="component" value="Unassembled WGS sequence"/>
</dbReference>
<dbReference type="SMART" id="SM01190">
    <property type="entry name" value="EMP24_GP25L"/>
    <property type="match status" value="1"/>
</dbReference>
<proteinExistence type="inferred from homology"/>
<dbReference type="SUPFAM" id="SSF101576">
    <property type="entry name" value="Supernatant protein factor (SPF), C-terminal domain"/>
    <property type="match status" value="1"/>
</dbReference>
<feature type="signal peptide" evidence="10">
    <location>
        <begin position="1"/>
        <end position="29"/>
    </location>
</feature>
<evidence type="ECO:0000256" key="10">
    <source>
        <dbReference type="SAM" id="SignalP"/>
    </source>
</evidence>
<keyword evidence="13" id="KW-1185">Reference proteome</keyword>
<dbReference type="InterPro" id="IPR009038">
    <property type="entry name" value="GOLD_dom"/>
</dbReference>
<dbReference type="Pfam" id="PF01105">
    <property type="entry name" value="EMP24_GP25L"/>
    <property type="match status" value="1"/>
</dbReference>
<keyword evidence="6 9" id="KW-0472">Membrane</keyword>
<name>A0A4P9XE93_9FUNG</name>
<dbReference type="InterPro" id="IPR015720">
    <property type="entry name" value="Emp24-like"/>
</dbReference>
<evidence type="ECO:0000313" key="13">
    <source>
        <dbReference type="Proteomes" id="UP000274922"/>
    </source>
</evidence>
<evidence type="ECO:0000256" key="1">
    <source>
        <dbReference type="ARBA" id="ARBA00004479"/>
    </source>
</evidence>
<dbReference type="AlphaFoldDB" id="A0A4P9XE93"/>
<dbReference type="PROSITE" id="PS50866">
    <property type="entry name" value="GOLD"/>
    <property type="match status" value="1"/>
</dbReference>
<feature type="chain" id="PRO_5020621272" description="GOLD domain-containing protein" evidence="10">
    <location>
        <begin position="30"/>
        <end position="208"/>
    </location>
</feature>
<comment type="similarity">
    <text evidence="2 8">Belongs to the EMP24/GP25L family.</text>
</comment>
<evidence type="ECO:0000256" key="6">
    <source>
        <dbReference type="ARBA" id="ARBA00023136"/>
    </source>
</evidence>
<evidence type="ECO:0000256" key="3">
    <source>
        <dbReference type="ARBA" id="ARBA00022692"/>
    </source>
</evidence>
<evidence type="ECO:0000256" key="7">
    <source>
        <dbReference type="ARBA" id="ARBA00037847"/>
    </source>
</evidence>
<dbReference type="InterPro" id="IPR036598">
    <property type="entry name" value="GOLD_dom_sf"/>
</dbReference>